<evidence type="ECO:0000313" key="1">
    <source>
        <dbReference type="EMBL" id="AUW34328.1"/>
    </source>
</evidence>
<dbReference type="EMBL" id="KY312554">
    <property type="protein sequence ID" value="AUW34328.1"/>
    <property type="molecule type" value="Genomic_DNA"/>
</dbReference>
<name>A0A2K9YNA7_9CIRC</name>
<protein>
    <submittedName>
        <fullName evidence="1">Capsid protein</fullName>
    </submittedName>
</protein>
<accession>A0A2K9YNA7</accession>
<keyword evidence="2" id="KW-1185">Reference proteome</keyword>
<reference evidence="1 2" key="1">
    <citation type="submission" date="2016-12" db="EMBL/GenBank/DDBJ databases">
        <title>The Fecal Virome of Red-crowned Cranes.</title>
        <authorList>
            <person name="Yang S."/>
            <person name="Wang Y."/>
            <person name="Zhang W."/>
        </authorList>
    </citation>
    <scope>NUCLEOTIDE SEQUENCE [LARGE SCALE GENOMIC DNA]</scope>
    <source>
        <strain evidence="1">Yc-15</strain>
    </source>
</reference>
<organism evidence="1 2">
    <name type="scientific">Circovirus sp</name>
    <dbReference type="NCBI Taxonomy" id="1964372"/>
    <lineage>
        <taxon>Viruses</taxon>
        <taxon>Monodnaviria</taxon>
        <taxon>Shotokuvirae</taxon>
        <taxon>Cressdnaviricota</taxon>
        <taxon>Arfiviricetes</taxon>
        <taxon>Cirlivirales</taxon>
        <taxon>Circoviridae</taxon>
        <taxon>Circovirus</taxon>
    </lineage>
</organism>
<evidence type="ECO:0000313" key="2">
    <source>
        <dbReference type="Proteomes" id="UP000288450"/>
    </source>
</evidence>
<sequence>MALVRRRGISLGDIVRHPVTRYVARSARQYVQRSVGDYFARKRHAYRPAEGHIAKKRIVAPEENQLIGPAMPRVGRGVTAQHDSSMQYRRRRMPRRKRRRWTKFIKKVAAATDNKLPLRSVVLNTQYTFEQEGLARQNYTLVPLYSAKSTFVIPDPPQNAQFSDMNRIVTTEFTNFESVRHLRFESAVLDLTIHDTQAPGSSPTELDLYYIMFRKDVYMTDFGQLVNNSATYLPSVNEGISAPKLTLQSTGATPFSLPNLCAHFQIIKKEKVITTAGSITTRQWRIPKNKYLNTANLRHISASGGNQNMFAMRGWTCGILLIAKGTPIPETPNRDFSYEINSTRSYNYKIIEYSGDAATYQPPNNTSS</sequence>
<gene>
    <name evidence="1" type="primary">Cap</name>
</gene>
<dbReference type="Proteomes" id="UP000288450">
    <property type="component" value="Segment"/>
</dbReference>
<proteinExistence type="predicted"/>